<evidence type="ECO:0000256" key="3">
    <source>
        <dbReference type="ARBA" id="ARBA00022448"/>
    </source>
</evidence>
<keyword evidence="9" id="KW-0472">Membrane</keyword>
<dbReference type="NCBIfam" id="TIGR01352">
    <property type="entry name" value="tonB_Cterm"/>
    <property type="match status" value="1"/>
</dbReference>
<keyword evidence="4" id="KW-1003">Cell membrane</keyword>
<dbReference type="InterPro" id="IPR051045">
    <property type="entry name" value="TonB-dependent_transducer"/>
</dbReference>
<evidence type="ECO:0000256" key="5">
    <source>
        <dbReference type="ARBA" id="ARBA00022519"/>
    </source>
</evidence>
<keyword evidence="6" id="KW-0812">Transmembrane</keyword>
<evidence type="ECO:0000256" key="6">
    <source>
        <dbReference type="ARBA" id="ARBA00022692"/>
    </source>
</evidence>
<dbReference type="Proteomes" id="UP001207918">
    <property type="component" value="Unassembled WGS sequence"/>
</dbReference>
<evidence type="ECO:0000259" key="10">
    <source>
        <dbReference type="PROSITE" id="PS52015"/>
    </source>
</evidence>
<evidence type="ECO:0000256" key="7">
    <source>
        <dbReference type="ARBA" id="ARBA00022927"/>
    </source>
</evidence>
<accession>A0ABT3PP68</accession>
<comment type="caution">
    <text evidence="11">The sequence shown here is derived from an EMBL/GenBank/DDBJ whole genome shotgun (WGS) entry which is preliminary data.</text>
</comment>
<keyword evidence="12" id="KW-1185">Reference proteome</keyword>
<reference evidence="11 12" key="1">
    <citation type="submission" date="2021-03" db="EMBL/GenBank/DDBJ databases">
        <title>Aliifodinibius sp. nov., a new bacterium isolated from saline soil.</title>
        <authorList>
            <person name="Galisteo C."/>
            <person name="De La Haba R."/>
            <person name="Sanchez-Porro C."/>
            <person name="Ventosa A."/>
        </authorList>
    </citation>
    <scope>NUCLEOTIDE SEQUENCE [LARGE SCALE GENOMIC DNA]</scope>
    <source>
        <strain evidence="11 12">1BSP15-2V2</strain>
    </source>
</reference>
<dbReference type="PANTHER" id="PTHR33446:SF2">
    <property type="entry name" value="PROTEIN TONB"/>
    <property type="match status" value="1"/>
</dbReference>
<sequence length="86" mass="9787">MLRLAQSMDYPAEARNRGLRGEVTVKFIVLKSGEDINHTIIKSVHPILDKAAIQTIREASFEPGIKDGKPVNSFFSLPLKYRMKRF</sequence>
<evidence type="ECO:0000256" key="9">
    <source>
        <dbReference type="ARBA" id="ARBA00023136"/>
    </source>
</evidence>
<name>A0ABT3PP68_9BACT</name>
<dbReference type="PROSITE" id="PS52015">
    <property type="entry name" value="TONB_CTD"/>
    <property type="match status" value="1"/>
</dbReference>
<evidence type="ECO:0000313" key="12">
    <source>
        <dbReference type="Proteomes" id="UP001207918"/>
    </source>
</evidence>
<protein>
    <submittedName>
        <fullName evidence="11">Energy transducer TonB</fullName>
    </submittedName>
</protein>
<dbReference type="InterPro" id="IPR006260">
    <property type="entry name" value="TonB/TolA_C"/>
</dbReference>
<evidence type="ECO:0000256" key="8">
    <source>
        <dbReference type="ARBA" id="ARBA00022989"/>
    </source>
</evidence>
<feature type="domain" description="TonB C-terminal" evidence="10">
    <location>
        <begin position="1"/>
        <end position="86"/>
    </location>
</feature>
<gene>
    <name evidence="11" type="ORF">J6I44_12320</name>
</gene>
<dbReference type="InterPro" id="IPR037682">
    <property type="entry name" value="TonB_C"/>
</dbReference>
<keyword evidence="5" id="KW-0997">Cell inner membrane</keyword>
<dbReference type="Pfam" id="PF03544">
    <property type="entry name" value="TonB_C"/>
    <property type="match status" value="1"/>
</dbReference>
<evidence type="ECO:0000313" key="11">
    <source>
        <dbReference type="EMBL" id="MCW9707643.1"/>
    </source>
</evidence>
<evidence type="ECO:0000256" key="1">
    <source>
        <dbReference type="ARBA" id="ARBA00004383"/>
    </source>
</evidence>
<dbReference type="Gene3D" id="3.30.1150.10">
    <property type="match status" value="1"/>
</dbReference>
<keyword evidence="8" id="KW-1133">Transmembrane helix</keyword>
<evidence type="ECO:0000256" key="4">
    <source>
        <dbReference type="ARBA" id="ARBA00022475"/>
    </source>
</evidence>
<keyword evidence="7" id="KW-0653">Protein transport</keyword>
<organism evidence="11 12">
    <name type="scientific">Fodinibius salsisoli</name>
    <dbReference type="NCBI Taxonomy" id="2820877"/>
    <lineage>
        <taxon>Bacteria</taxon>
        <taxon>Pseudomonadati</taxon>
        <taxon>Balneolota</taxon>
        <taxon>Balneolia</taxon>
        <taxon>Balneolales</taxon>
        <taxon>Balneolaceae</taxon>
        <taxon>Fodinibius</taxon>
    </lineage>
</organism>
<proteinExistence type="inferred from homology"/>
<dbReference type="RefSeq" id="WP_350356699.1">
    <property type="nucleotide sequence ID" value="NZ_JAGGJA010000007.1"/>
</dbReference>
<dbReference type="PANTHER" id="PTHR33446">
    <property type="entry name" value="PROTEIN TONB-RELATED"/>
    <property type="match status" value="1"/>
</dbReference>
<evidence type="ECO:0000256" key="2">
    <source>
        <dbReference type="ARBA" id="ARBA00006555"/>
    </source>
</evidence>
<comment type="subcellular location">
    <subcellularLocation>
        <location evidence="1">Cell inner membrane</location>
        <topology evidence="1">Single-pass membrane protein</topology>
        <orientation evidence="1">Periplasmic side</orientation>
    </subcellularLocation>
</comment>
<dbReference type="EMBL" id="JAGGJA010000007">
    <property type="protein sequence ID" value="MCW9707643.1"/>
    <property type="molecule type" value="Genomic_DNA"/>
</dbReference>
<keyword evidence="3" id="KW-0813">Transport</keyword>
<comment type="similarity">
    <text evidence="2">Belongs to the TonB family.</text>
</comment>
<dbReference type="SUPFAM" id="SSF74653">
    <property type="entry name" value="TolA/TonB C-terminal domain"/>
    <property type="match status" value="1"/>
</dbReference>